<accession>A0AA90PSE3</accession>
<evidence type="ECO:0000313" key="8">
    <source>
        <dbReference type="Proteomes" id="UP001240777"/>
    </source>
</evidence>
<comment type="function">
    <text evidence="2">Flagellin is the subunit protein which polymerizes to form the filaments of bacterial flagella. Important for motility and virulence.</text>
</comment>
<feature type="domain" description="Flagellin N-terminal" evidence="4">
    <location>
        <begin position="8"/>
        <end position="138"/>
    </location>
</feature>
<evidence type="ECO:0000259" key="4">
    <source>
        <dbReference type="Pfam" id="PF00669"/>
    </source>
</evidence>
<evidence type="ECO:0000313" key="7">
    <source>
        <dbReference type="Proteomes" id="UP001177258"/>
    </source>
</evidence>
<comment type="caution">
    <text evidence="6">The sequence shown here is derived from an EMBL/GenBank/DDBJ whole genome shotgun (WGS) entry which is preliminary data.</text>
</comment>
<reference evidence="5" key="2">
    <citation type="submission" date="2023-07" db="EMBL/GenBank/DDBJ databases">
        <authorList>
            <person name="Aydin F."/>
            <person name="Tarhane S."/>
            <person name="Saticioglu I.B."/>
            <person name="Karakaya E."/>
            <person name="Abay S."/>
            <person name="Guran O."/>
            <person name="Bozkurt E."/>
            <person name="Uzum N."/>
            <person name="Olgun K."/>
            <person name="Jablonski D."/>
        </authorList>
    </citation>
    <scope>NUCLEOTIDE SEQUENCE</scope>
    <source>
        <strain evidence="5">Faydin-H75</strain>
    </source>
</reference>
<evidence type="ECO:0000313" key="5">
    <source>
        <dbReference type="EMBL" id="MDO7252736.1"/>
    </source>
</evidence>
<evidence type="ECO:0000256" key="3">
    <source>
        <dbReference type="ARBA" id="ARBA00025928"/>
    </source>
</evidence>
<dbReference type="AlphaFoldDB" id="A0AA90PSE3"/>
<dbReference type="GO" id="GO:0005198">
    <property type="term" value="F:structural molecule activity"/>
    <property type="evidence" value="ECO:0007669"/>
    <property type="project" value="InterPro"/>
</dbReference>
<proteinExistence type="predicted"/>
<dbReference type="Proteomes" id="UP001177258">
    <property type="component" value="Unassembled WGS sequence"/>
</dbReference>
<evidence type="ECO:0000256" key="1">
    <source>
        <dbReference type="ARBA" id="ARBA00023026"/>
    </source>
</evidence>
<keyword evidence="6" id="KW-0966">Cell projection</keyword>
<keyword evidence="8" id="KW-1185">Reference proteome</keyword>
<dbReference type="Gene3D" id="1.20.1330.10">
    <property type="entry name" value="f41 fragment of flagellin, N-terminal domain"/>
    <property type="match status" value="2"/>
</dbReference>
<dbReference type="NCBIfam" id="NF006265">
    <property type="entry name" value="PRK08412.1"/>
    <property type="match status" value="1"/>
</dbReference>
<dbReference type="RefSeq" id="WP_305516576.1">
    <property type="nucleotide sequence ID" value="NZ_JAUPEV010000002.1"/>
</dbReference>
<dbReference type="EMBL" id="JAUPEV010000002">
    <property type="protein sequence ID" value="MDO7252736.1"/>
    <property type="molecule type" value="Genomic_DNA"/>
</dbReference>
<dbReference type="Pfam" id="PF00669">
    <property type="entry name" value="Flagellin_N"/>
    <property type="match status" value="1"/>
</dbReference>
<reference evidence="5 7" key="3">
    <citation type="journal article" date="2024" name="Syst. Appl. Microbiol.">
        <title>Helicobacter cappadocius sp. nov., from lizards: The first psychrotrophic Helicobacter species.</title>
        <authorList>
            <person name="Aydin F."/>
            <person name="Tarhane S."/>
            <person name="Karakaya E."/>
            <person name="Abay S."/>
            <person name="Kayman T."/>
            <person name="Guran O."/>
            <person name="Bozkurt E."/>
            <person name="Uzum N."/>
            <person name="Avci A."/>
            <person name="Olgun K."/>
            <person name="Jablonski D."/>
            <person name="Guran C."/>
            <person name="Burcin Saticioglu I."/>
        </authorList>
    </citation>
    <scope>NUCLEOTIDE SEQUENCE [LARGE SCALE GENOMIC DNA]</scope>
    <source>
        <strain evidence="5">Faydin-H75</strain>
        <strain evidence="7">faydin-H76</strain>
    </source>
</reference>
<evidence type="ECO:0000313" key="6">
    <source>
        <dbReference type="EMBL" id="MDP2538604.1"/>
    </source>
</evidence>
<gene>
    <name evidence="6" type="primary">flgL</name>
    <name evidence="5" type="ORF">Q5I04_02225</name>
    <name evidence="6" type="ORF">Q5I06_02230</name>
</gene>
<organism evidence="6 7">
    <name type="scientific">Helicobacter cappadocius</name>
    <dbReference type="NCBI Taxonomy" id="3063998"/>
    <lineage>
        <taxon>Bacteria</taxon>
        <taxon>Pseudomonadati</taxon>
        <taxon>Campylobacterota</taxon>
        <taxon>Epsilonproteobacteria</taxon>
        <taxon>Campylobacterales</taxon>
        <taxon>Helicobacteraceae</taxon>
        <taxon>Helicobacter</taxon>
    </lineage>
</organism>
<keyword evidence="6" id="KW-0282">Flagellum</keyword>
<dbReference type="EMBL" id="JAUYZK010000002">
    <property type="protein sequence ID" value="MDP2538604.1"/>
    <property type="molecule type" value="Genomic_DNA"/>
</dbReference>
<keyword evidence="6" id="KW-0969">Cilium</keyword>
<dbReference type="SUPFAM" id="SSF64518">
    <property type="entry name" value="Phase 1 flagellin"/>
    <property type="match status" value="1"/>
</dbReference>
<dbReference type="Proteomes" id="UP001240777">
    <property type="component" value="Unassembled WGS sequence"/>
</dbReference>
<dbReference type="InterPro" id="IPR001029">
    <property type="entry name" value="Flagellin_N"/>
</dbReference>
<evidence type="ECO:0000256" key="2">
    <source>
        <dbReference type="ARBA" id="ARBA00025143"/>
    </source>
</evidence>
<name>A0AA90PSE3_9HELI</name>
<reference evidence="6 8" key="1">
    <citation type="submission" date="2023-07" db="EMBL/GenBank/DDBJ databases">
        <title>Unpublished Manusciprt.</title>
        <authorList>
            <person name="Aydin F."/>
            <person name="Tarhane S."/>
            <person name="Saticioglu I.B."/>
            <person name="Karakaya E."/>
            <person name="Abay S."/>
            <person name="Guran O."/>
            <person name="Bozkurt E."/>
            <person name="Uzum N."/>
            <person name="Olgun K."/>
            <person name="Jablonski D."/>
        </authorList>
    </citation>
    <scope>NUCLEOTIDE SEQUENCE</scope>
    <source>
        <strain evidence="8">faydin-H75</strain>
        <strain evidence="6">Faydin-H76</strain>
    </source>
</reference>
<dbReference type="PANTHER" id="PTHR42792">
    <property type="entry name" value="FLAGELLIN"/>
    <property type="match status" value="1"/>
</dbReference>
<sequence>MRITFGTKYNQMNYYQNVLQNKLNEMNTKIASGLKIQYGYQDSSVNNQNLKLEFEKNTLEQGIDVAKDAQNTTLNTDKALSELSEIMVQFKTKLIQAANDIHSPNSREAIAKDLEKLKDHIINLANTSIGGEFLFGGSKVDRAPFDSQGNYYGNDEKLNALISSNNLVPYNITGQELFFGRDSDKQKLITSNIKMFNQNKLHPDVMDALKKGDAPEEVYIKPEDTLRDLIGDNDNDTTNDAKEYFYLRGVRPDGSTFKSKFSFDKAYKNKNNATTVNDLLEQIGKEYGNTPQNKVVDVSMNSWGQIEIRDLKPGNSVIDFNLVSSDQDVDNLEELKSNGARITSFNKSPFLTDRSLSSIKSVDDTYDFRYVHIPTAFIDKDNSAATKNTKLSDILGPDTATLIIDGTRPNNKDGTINQEPLEPLQIDVENSTMQDLMDNIKSHFGGNIEVELSNGRLSILDKNVTNKQHDSKSPPFDGEHGLNVTLKTFDKNGLETDGIPADYETEYDKTYFTNKGPKLIGNISQVLADGSGFASPNTKLSEVAGGSINGQSYTLKLNDHNGIPLQAQILFDDKGSYLKLPSKTPNKSEYIIPLYNPHDEPPAISVTKADDVTYQQLMDAISIALNYSNEPADNFLKAEGKRNEPSQDGKDNYEAILQRSKGPLSISMTRDGKIQIEDNVRSVSKMKFMLYNDNTSDFSAQGIKNDISSIRLNANNALTIDQPDINFFEQIDDIIDSVRRGIYRPDATGKNYTEDMRKIGIQNGISALDHLSDHVEKMVSLNGVHGKTFENIIRRNEILKVQVDSIKGETIGTDIAETYNKFSNLTTNYNAVLASTSKINQMSLVNYL</sequence>
<keyword evidence="1" id="KW-0843">Virulence</keyword>
<protein>
    <submittedName>
        <fullName evidence="6">Flagellar hook-associated protein FlgL</fullName>
    </submittedName>
</protein>
<dbReference type="GO" id="GO:0009288">
    <property type="term" value="C:bacterial-type flagellum"/>
    <property type="evidence" value="ECO:0007669"/>
    <property type="project" value="InterPro"/>
</dbReference>
<dbReference type="PANTHER" id="PTHR42792:SF1">
    <property type="entry name" value="FLAGELLAR HOOK-ASSOCIATED PROTEIN 3"/>
    <property type="match status" value="1"/>
</dbReference>
<dbReference type="InterPro" id="IPR001492">
    <property type="entry name" value="Flagellin"/>
</dbReference>
<comment type="subunit">
    <text evidence="3">Heteromer of FlaA and FlaB. FlaB is located proximal to the hook while the remainder of the filament is composed of the predominant FlaA.</text>
</comment>